<dbReference type="EMBL" id="KV744826">
    <property type="protein sequence ID" value="OCK84999.1"/>
    <property type="molecule type" value="Genomic_DNA"/>
</dbReference>
<feature type="region of interest" description="Disordered" evidence="1">
    <location>
        <begin position="81"/>
        <end position="100"/>
    </location>
</feature>
<dbReference type="AlphaFoldDB" id="A0A8E2EJH5"/>
<organism evidence="2 3">
    <name type="scientific">Lepidopterella palustris CBS 459.81</name>
    <dbReference type="NCBI Taxonomy" id="1314670"/>
    <lineage>
        <taxon>Eukaryota</taxon>
        <taxon>Fungi</taxon>
        <taxon>Dikarya</taxon>
        <taxon>Ascomycota</taxon>
        <taxon>Pezizomycotina</taxon>
        <taxon>Dothideomycetes</taxon>
        <taxon>Pleosporomycetidae</taxon>
        <taxon>Mytilinidiales</taxon>
        <taxon>Argynnaceae</taxon>
        <taxon>Lepidopterella</taxon>
    </lineage>
</organism>
<accession>A0A8E2EJH5</accession>
<sequence length="255" mass="28435">MDSKNRFAVVKALARFHNRLTSISCRQYGSLYYTVGLGNSCARNDPVFNQEGNELESSQFAIRPFVTRDFLGNGRATLELNREPGTQARNTNERSDTENFTTSYGSLSCSDRQYASAVWASLYPRSQRNSPFGEVILVFFSSEEKKAEKLYLDTSLVAPHWKYINGANKILSNAISFHGTTRFDMLLLVQNLLMNDEAIFRVQAADLQDIWMDILGVKARGSSESLDACASEAGYFWAAAEDCGGQRRVGTTVAI</sequence>
<evidence type="ECO:0000313" key="2">
    <source>
        <dbReference type="EMBL" id="OCK84999.1"/>
    </source>
</evidence>
<dbReference type="Proteomes" id="UP000250266">
    <property type="component" value="Unassembled WGS sequence"/>
</dbReference>
<reference evidence="2 3" key="1">
    <citation type="journal article" date="2016" name="Nat. Commun.">
        <title>Ectomycorrhizal ecology is imprinted in the genome of the dominant symbiotic fungus Cenococcum geophilum.</title>
        <authorList>
            <consortium name="DOE Joint Genome Institute"/>
            <person name="Peter M."/>
            <person name="Kohler A."/>
            <person name="Ohm R.A."/>
            <person name="Kuo A."/>
            <person name="Krutzmann J."/>
            <person name="Morin E."/>
            <person name="Arend M."/>
            <person name="Barry K.W."/>
            <person name="Binder M."/>
            <person name="Choi C."/>
            <person name="Clum A."/>
            <person name="Copeland A."/>
            <person name="Grisel N."/>
            <person name="Haridas S."/>
            <person name="Kipfer T."/>
            <person name="LaButti K."/>
            <person name="Lindquist E."/>
            <person name="Lipzen A."/>
            <person name="Maire R."/>
            <person name="Meier B."/>
            <person name="Mihaltcheva S."/>
            <person name="Molinier V."/>
            <person name="Murat C."/>
            <person name="Poggeler S."/>
            <person name="Quandt C.A."/>
            <person name="Sperisen C."/>
            <person name="Tritt A."/>
            <person name="Tisserant E."/>
            <person name="Crous P.W."/>
            <person name="Henrissat B."/>
            <person name="Nehls U."/>
            <person name="Egli S."/>
            <person name="Spatafora J.W."/>
            <person name="Grigoriev I.V."/>
            <person name="Martin F.M."/>
        </authorList>
    </citation>
    <scope>NUCLEOTIDE SEQUENCE [LARGE SCALE GENOMIC DNA]</scope>
    <source>
        <strain evidence="2 3">CBS 459.81</strain>
    </source>
</reference>
<name>A0A8E2EJH5_9PEZI</name>
<proteinExistence type="predicted"/>
<evidence type="ECO:0000256" key="1">
    <source>
        <dbReference type="SAM" id="MobiDB-lite"/>
    </source>
</evidence>
<evidence type="ECO:0000313" key="3">
    <source>
        <dbReference type="Proteomes" id="UP000250266"/>
    </source>
</evidence>
<gene>
    <name evidence="2" type="ORF">K432DRAFT_439626</name>
</gene>
<keyword evidence="3" id="KW-1185">Reference proteome</keyword>
<protein>
    <submittedName>
        <fullName evidence="2">Uncharacterized protein</fullName>
    </submittedName>
</protein>